<reference evidence="7" key="1">
    <citation type="submission" date="2020-11" db="EMBL/GenBank/DDBJ databases">
        <authorList>
            <consortium name="DOE Joint Genome Institute"/>
            <person name="Ahrendt S."/>
            <person name="Riley R."/>
            <person name="Andreopoulos W."/>
            <person name="Labutti K."/>
            <person name="Pangilinan J."/>
            <person name="Ruiz-Duenas F.J."/>
            <person name="Barrasa J.M."/>
            <person name="Sanchez-Garcia M."/>
            <person name="Camarero S."/>
            <person name="Miyauchi S."/>
            <person name="Serrano A."/>
            <person name="Linde D."/>
            <person name="Babiker R."/>
            <person name="Drula E."/>
            <person name="Ayuso-Fernandez I."/>
            <person name="Pacheco R."/>
            <person name="Padilla G."/>
            <person name="Ferreira P."/>
            <person name="Barriuso J."/>
            <person name="Kellner H."/>
            <person name="Castanera R."/>
            <person name="Alfaro M."/>
            <person name="Ramirez L."/>
            <person name="Pisabarro A.G."/>
            <person name="Kuo A."/>
            <person name="Tritt A."/>
            <person name="Lipzen A."/>
            <person name="He G."/>
            <person name="Yan M."/>
            <person name="Ng V."/>
            <person name="Cullen D."/>
            <person name="Martin F."/>
            <person name="Rosso M.-N."/>
            <person name="Henrissat B."/>
            <person name="Hibbett D."/>
            <person name="Martinez A.T."/>
            <person name="Grigoriev I.V."/>
        </authorList>
    </citation>
    <scope>NUCLEOTIDE SEQUENCE</scope>
    <source>
        <strain evidence="7">AH 40177</strain>
    </source>
</reference>
<dbReference type="PANTHER" id="PTHR21529">
    <property type="entry name" value="MAMMARY TURMOR VIRUS RECEPTOR HOMOLOG 1, 2 MTVR1, 2"/>
    <property type="match status" value="1"/>
</dbReference>
<protein>
    <recommendedName>
        <fullName evidence="6">UvrD-like helicase C-terminal domain-containing protein</fullName>
    </recommendedName>
</protein>
<evidence type="ECO:0000313" key="7">
    <source>
        <dbReference type="EMBL" id="KAF9064527.1"/>
    </source>
</evidence>
<dbReference type="Pfam" id="PF13361">
    <property type="entry name" value="UvrD_C"/>
    <property type="match status" value="1"/>
</dbReference>
<feature type="compositionally biased region" description="Low complexity" evidence="5">
    <location>
        <begin position="1840"/>
        <end position="1858"/>
    </location>
</feature>
<dbReference type="InterPro" id="IPR039904">
    <property type="entry name" value="TRANK1"/>
</dbReference>
<dbReference type="OrthoDB" id="3156807at2759"/>
<comment type="caution">
    <text evidence="7">The sequence shown here is derived from an EMBL/GenBank/DDBJ whole genome shotgun (WGS) entry which is preliminary data.</text>
</comment>
<feature type="region of interest" description="Disordered" evidence="5">
    <location>
        <begin position="1902"/>
        <end position="1928"/>
    </location>
</feature>
<keyword evidence="8" id="KW-1185">Reference proteome</keyword>
<feature type="domain" description="UvrD-like helicase C-terminal" evidence="6">
    <location>
        <begin position="884"/>
        <end position="965"/>
    </location>
</feature>
<feature type="compositionally biased region" description="Pro residues" evidence="5">
    <location>
        <begin position="2093"/>
        <end position="2106"/>
    </location>
</feature>
<organism evidence="7 8">
    <name type="scientific">Rhodocollybia butyracea</name>
    <dbReference type="NCBI Taxonomy" id="206335"/>
    <lineage>
        <taxon>Eukaryota</taxon>
        <taxon>Fungi</taxon>
        <taxon>Dikarya</taxon>
        <taxon>Basidiomycota</taxon>
        <taxon>Agaricomycotina</taxon>
        <taxon>Agaricomycetes</taxon>
        <taxon>Agaricomycetidae</taxon>
        <taxon>Agaricales</taxon>
        <taxon>Marasmiineae</taxon>
        <taxon>Omphalotaceae</taxon>
        <taxon>Rhodocollybia</taxon>
    </lineage>
</organism>
<dbReference type="InterPro" id="IPR011990">
    <property type="entry name" value="TPR-like_helical_dom_sf"/>
</dbReference>
<dbReference type="InterPro" id="IPR027417">
    <property type="entry name" value="P-loop_NTPase"/>
</dbReference>
<evidence type="ECO:0000313" key="8">
    <source>
        <dbReference type="Proteomes" id="UP000772434"/>
    </source>
</evidence>
<proteinExistence type="predicted"/>
<feature type="region of interest" description="Disordered" evidence="5">
    <location>
        <begin position="2091"/>
        <end position="2116"/>
    </location>
</feature>
<name>A0A9P5PL32_9AGAR</name>
<dbReference type="GO" id="GO:0005524">
    <property type="term" value="F:ATP binding"/>
    <property type="evidence" value="ECO:0007669"/>
    <property type="project" value="UniProtKB-KW"/>
</dbReference>
<keyword evidence="4" id="KW-0067">ATP-binding</keyword>
<dbReference type="SUPFAM" id="SSF52540">
    <property type="entry name" value="P-loop containing nucleoside triphosphate hydrolases"/>
    <property type="match status" value="1"/>
</dbReference>
<dbReference type="GO" id="GO:0004386">
    <property type="term" value="F:helicase activity"/>
    <property type="evidence" value="ECO:0007669"/>
    <property type="project" value="UniProtKB-KW"/>
</dbReference>
<dbReference type="GO" id="GO:0016787">
    <property type="term" value="F:hydrolase activity"/>
    <property type="evidence" value="ECO:0007669"/>
    <property type="project" value="UniProtKB-KW"/>
</dbReference>
<evidence type="ECO:0000256" key="4">
    <source>
        <dbReference type="ARBA" id="ARBA00022840"/>
    </source>
</evidence>
<dbReference type="SUPFAM" id="SSF48452">
    <property type="entry name" value="TPR-like"/>
    <property type="match status" value="1"/>
</dbReference>
<evidence type="ECO:0000256" key="3">
    <source>
        <dbReference type="ARBA" id="ARBA00022806"/>
    </source>
</evidence>
<evidence type="ECO:0000256" key="5">
    <source>
        <dbReference type="SAM" id="MobiDB-lite"/>
    </source>
</evidence>
<keyword evidence="1" id="KW-0547">Nucleotide-binding</keyword>
<feature type="region of interest" description="Disordered" evidence="5">
    <location>
        <begin position="1837"/>
        <end position="1873"/>
    </location>
</feature>
<dbReference type="InterPro" id="IPR014017">
    <property type="entry name" value="DNA_helicase_UvrD-like_C"/>
</dbReference>
<keyword evidence="2" id="KW-0378">Hydrolase</keyword>
<gene>
    <name evidence="7" type="ORF">BDP27DRAFT_1425729</name>
</gene>
<sequence>MICFSSSSLTTAVAIETSLAQFGLVITVNYERLDLLIAALLKNQTTRFASGIDEPSFNLLRDYICSFFQGDAKAFVGSVAPQLLRNLSQFLYFCDSLPSVVQVGDCYRNIEAAVTALEILLTASFMEEIPIVEEEDKHTPKKSQALLLDPRPFKIFGFQAPSSQIEADNLATELLSILKGILNVYLDTLRLEDVASAVKLSFIPHSVSEPLVHGKPTLRHPTEATLTEDVPVAYPKIQPMKSALHFDSINGFGEWGIFISAKADSELRSRCKKDRTSFDIIVKKINGSSDNQKRLGGPSSQVPIFEAKMTADLRLIYQIDIVANDDEREIQGWRVVPTFCLAPSYPSTAIKIFGIYTHAQMDQRMWHSISCQLGWKGKEYKDRCAIRVPADNSGDKTFVPALFPPLPEVNEDQPFIWVSEESEDNPVHSRFLMDKYVVFSQPLLNTMLADLDATFPHLVSVKEKQIIEHPYSCFVMEGQINTAMLLIERTHHMADSDSPKPRQIFVTQSRILAKKVEQYFVTLGRALTASSASLEQLVAQRASQGDAILDEEGDMIDVDDIVDWSGDLPSKFSELCDQHFPLFITFNGLCSMLEADIAATSRPRMKKLPVTVSTKSHERGSISVTYEVFLRDYWPHFTQSLTTKLDPSLVFNELIGVIKGSEETLEGVKHYLDPTTYNNLSSRNQSTFADNREDVYELFGVYLARKKQYGDLDNADSESRAHKILEYFKSNGTPGQKVDHLYVDESSFQFNSLKAFQWRLEQQHQSMTSVAAKKPETFQLSVNYRSHSGIVDCAHSIIELITRFWKDSIDRLAPEKGVVAGLKPLFFVGWNEEDKDGSNGSLDQFVFGDSGSRIEFGAQQCILVRNDAARDRLRGQLGDGVGLIMTIYDSKGLEFNDVLLYNFFTDSPAKLSQWRVILSALSDQSAVAAPEFERNRQRYASICTELKFLYVAITRARENVWIIDSSEKSDPIRLYWTEKDAVRNIKPGTKIPRLAISSSPEEWAHQGRRLFEQKKWAESKLCFERAQQPDRVAVAEAYLRREKAERTGLDTKSNIKLRNHRFCEAAKAFLECSEFSGRKRMLDFIRLAGNCYEKASEFVLAAGNYYAAHCLNDAVRCYRNADHYDEAVDIVQNEQGVDPSLVEGTIRVAKIFYFNQVQLLPSSSSARNEKLKQAGALFDDLDGQLAYLDDRGMDIARAALLIAHGRTREAAELHLAEDRVLEAIDLFIQDTESEESARRAVDCILDGLWRKFTFAVSPELAQDPELFKLLELAKRTGQLSSTSEGRNEIAMFRAIMDKNQQTLRELGCVFLSTNNLSAALLCLDHYFTCMPFGNLTVYQMTEELNLFRTYSQHLLDVSLHPKPADQAEFSKLFGFQKLSDSHVLLSAESYLHRTRTTASPNQNAQLSMLEFSIYFRACVSELLRDLFNFCHREASCHDSHVPAKSLTVSFYNARLRVHLIQMQIVRLLHTVNWHHSSPMMIAQRRLWLNRLYDSLYPHSHVLGTPAALQLQQIPEFFEAIKIVQEWVRDFVYKLPYYHTFFLSNLTRFGVLAMFFDMEYTLLQRLLYRGAYASVGIPPLIDRRGTHLVYELIGFIERNPNCLPGALITLCHVITESVPIEVGLLCDLLEKLCRSFILGMCAHRDDRLHNVTLPRSWLMSPISVEEERRKRFMTPNMLIFSIEDLLAQIYTGRFAAHLLYENQNLAGNIPIRVRTIFISRVCRAICLLGYNINTGARPHILRVISSLRNVRSEGQFPPAYRSYAEARSWKDVVRAVRISTKGSAFDEMVNIQHKSKYRTRPPSSNVRTVVYDNIEDLPKLLVGEIPPVVLNVPRPVHVHKSTSPGTSAPATSAPSVPSAWKTVGPEAKNTPVEDNAVATVDAAEAEPDDEEPDEQVEDVAQQAIPLSNDDSVVDQPDIPEPTEEEHEQASVIQQVYRRYMSRKAKQPTQIVESRGNWYTSYLKVDSLKPGRYRMMLLGSLPHALVFLELLYMGTQDLKAKTKKRTRLPLNSEQLDSLDKQLTQTNTALKKIIKWKNSLDPQSDLHSRHDCLELRSIIKEIDEFIRNDLAELSITLAPETRAEFDMSFRGIAKEPVPPKAVPTNPPKPTLNNEDVYEF</sequence>
<keyword evidence="3" id="KW-0347">Helicase</keyword>
<dbReference type="Proteomes" id="UP000772434">
    <property type="component" value="Unassembled WGS sequence"/>
</dbReference>
<accession>A0A9P5PL32</accession>
<dbReference type="PANTHER" id="PTHR21529:SF4">
    <property type="entry name" value="TPR AND ANKYRIN REPEAT-CONTAINING PROTEIN 1"/>
    <property type="match status" value="1"/>
</dbReference>
<evidence type="ECO:0000256" key="1">
    <source>
        <dbReference type="ARBA" id="ARBA00022741"/>
    </source>
</evidence>
<evidence type="ECO:0000259" key="6">
    <source>
        <dbReference type="Pfam" id="PF13361"/>
    </source>
</evidence>
<dbReference type="Gene3D" id="3.40.50.300">
    <property type="entry name" value="P-loop containing nucleotide triphosphate hydrolases"/>
    <property type="match status" value="1"/>
</dbReference>
<evidence type="ECO:0000256" key="2">
    <source>
        <dbReference type="ARBA" id="ARBA00022801"/>
    </source>
</evidence>
<dbReference type="EMBL" id="JADNRY010000121">
    <property type="protein sequence ID" value="KAF9064527.1"/>
    <property type="molecule type" value="Genomic_DNA"/>
</dbReference>